<evidence type="ECO:0000256" key="1">
    <source>
        <dbReference type="SAM" id="MobiDB-lite"/>
    </source>
</evidence>
<dbReference type="AlphaFoldDB" id="A0AAV7IP51"/>
<accession>A0AAV7IP51</accession>
<feature type="region of interest" description="Disordered" evidence="1">
    <location>
        <begin position="1"/>
        <end position="42"/>
    </location>
</feature>
<dbReference type="Proteomes" id="UP000826195">
    <property type="component" value="Unassembled WGS sequence"/>
</dbReference>
<name>A0AAV7IP51_COTGL</name>
<feature type="compositionally biased region" description="Acidic residues" evidence="1">
    <location>
        <begin position="1"/>
        <end position="18"/>
    </location>
</feature>
<evidence type="ECO:0000313" key="3">
    <source>
        <dbReference type="EMBL" id="KAH0555418.1"/>
    </source>
</evidence>
<dbReference type="EMBL" id="JAHXZJ010001119">
    <property type="protein sequence ID" value="KAH0555418.1"/>
    <property type="molecule type" value="Genomic_DNA"/>
</dbReference>
<keyword evidence="4" id="KW-1185">Reference proteome</keyword>
<reference evidence="3 4" key="1">
    <citation type="journal article" date="2021" name="J. Hered.">
        <title>A chromosome-level genome assembly of the parasitoid wasp, Cotesia glomerata (Hymenoptera: Braconidae).</title>
        <authorList>
            <person name="Pinto B.J."/>
            <person name="Weis J.J."/>
            <person name="Gamble T."/>
            <person name="Ode P.J."/>
            <person name="Paul R."/>
            <person name="Zaspel J.M."/>
        </authorList>
    </citation>
    <scope>NUCLEOTIDE SEQUENCE [LARGE SCALE GENOMIC DNA]</scope>
    <source>
        <strain evidence="3">CgM1</strain>
    </source>
</reference>
<feature type="domain" description="ZSWIM3 N-terminal" evidence="2">
    <location>
        <begin position="55"/>
        <end position="164"/>
    </location>
</feature>
<dbReference type="PANTHER" id="PTHR31569:SF4">
    <property type="entry name" value="SWIM-TYPE DOMAIN-CONTAINING PROTEIN"/>
    <property type="match status" value="1"/>
</dbReference>
<proteinExistence type="predicted"/>
<sequence length="229" mass="26551">MEIIYEEDATTNDDEELTEKDINEKQDGVSDEESSVDTDEELDDDACENNLGDIRVNESFTSFKLLRKRVKNYQDFSNSVFYKRDCKTIKRARKIGVKRHIEACLKYYSIHYHCIHGGEKFQSKATGQRSSSTFQNGCEAGFNVNVSKDGMSLYIKNTNLQHNHERIKELYHHLPQVRKMTPKLKQKVKGLLKLKANKTRIQDLISKETGKVVLLKDIHNLNYTGEEKE</sequence>
<protein>
    <recommendedName>
        <fullName evidence="2">ZSWIM3 N-terminal domain-containing protein</fullName>
    </recommendedName>
</protein>
<feature type="compositionally biased region" description="Acidic residues" evidence="1">
    <location>
        <begin position="29"/>
        <end position="42"/>
    </location>
</feature>
<organism evidence="3 4">
    <name type="scientific">Cotesia glomerata</name>
    <name type="common">Lepidopteran parasitic wasp</name>
    <name type="synonym">Apanteles glomeratus</name>
    <dbReference type="NCBI Taxonomy" id="32391"/>
    <lineage>
        <taxon>Eukaryota</taxon>
        <taxon>Metazoa</taxon>
        <taxon>Ecdysozoa</taxon>
        <taxon>Arthropoda</taxon>
        <taxon>Hexapoda</taxon>
        <taxon>Insecta</taxon>
        <taxon>Pterygota</taxon>
        <taxon>Neoptera</taxon>
        <taxon>Endopterygota</taxon>
        <taxon>Hymenoptera</taxon>
        <taxon>Apocrita</taxon>
        <taxon>Ichneumonoidea</taxon>
        <taxon>Braconidae</taxon>
        <taxon>Microgastrinae</taxon>
        <taxon>Cotesia</taxon>
    </lineage>
</organism>
<evidence type="ECO:0000313" key="4">
    <source>
        <dbReference type="Proteomes" id="UP000826195"/>
    </source>
</evidence>
<dbReference type="Pfam" id="PF21599">
    <property type="entry name" value="ZSWIM3_N"/>
    <property type="match status" value="1"/>
</dbReference>
<comment type="caution">
    <text evidence="3">The sequence shown here is derived from an EMBL/GenBank/DDBJ whole genome shotgun (WGS) entry which is preliminary data.</text>
</comment>
<dbReference type="PANTHER" id="PTHR31569">
    <property type="entry name" value="SWIM-TYPE DOMAIN-CONTAINING PROTEIN"/>
    <property type="match status" value="1"/>
</dbReference>
<feature type="compositionally biased region" description="Basic and acidic residues" evidence="1">
    <location>
        <begin position="19"/>
        <end position="28"/>
    </location>
</feature>
<dbReference type="InterPro" id="IPR052579">
    <property type="entry name" value="Zinc_finger_SWIM"/>
</dbReference>
<dbReference type="InterPro" id="IPR048325">
    <property type="entry name" value="ZSWIM3_N"/>
</dbReference>
<gene>
    <name evidence="3" type="ORF">KQX54_018761</name>
</gene>
<evidence type="ECO:0000259" key="2">
    <source>
        <dbReference type="Pfam" id="PF21599"/>
    </source>
</evidence>